<dbReference type="FunFam" id="1.20.1250.20:FF:000061">
    <property type="entry name" value="MFS sugar transporter"/>
    <property type="match status" value="1"/>
</dbReference>
<keyword evidence="5 8" id="KW-1133">Transmembrane helix</keyword>
<feature type="transmembrane region" description="Helical" evidence="8">
    <location>
        <begin position="420"/>
        <end position="437"/>
    </location>
</feature>
<name>A0A0D2E7T2_9EURO</name>
<feature type="transmembrane region" description="Helical" evidence="8">
    <location>
        <begin position="161"/>
        <end position="180"/>
    </location>
</feature>
<evidence type="ECO:0000256" key="3">
    <source>
        <dbReference type="ARBA" id="ARBA00022448"/>
    </source>
</evidence>
<dbReference type="PANTHER" id="PTHR48022">
    <property type="entry name" value="PLASTIDIC GLUCOSE TRANSPORTER 4"/>
    <property type="match status" value="1"/>
</dbReference>
<keyword evidence="4 8" id="KW-0812">Transmembrane</keyword>
<feature type="transmembrane region" description="Helical" evidence="8">
    <location>
        <begin position="192"/>
        <end position="215"/>
    </location>
</feature>
<dbReference type="InterPro" id="IPR050360">
    <property type="entry name" value="MFS_Sugar_Transporters"/>
</dbReference>
<comment type="subcellular location">
    <subcellularLocation>
        <location evidence="1">Membrane</location>
        <topology evidence="1">Multi-pass membrane protein</topology>
    </subcellularLocation>
</comment>
<dbReference type="GeneID" id="25332101"/>
<dbReference type="HOGENOM" id="CLU_001265_30_3_1"/>
<dbReference type="InterPro" id="IPR020846">
    <property type="entry name" value="MFS_dom"/>
</dbReference>
<keyword evidence="11" id="KW-1185">Reference proteome</keyword>
<dbReference type="PRINTS" id="PR00171">
    <property type="entry name" value="SUGRTRNSPORT"/>
</dbReference>
<dbReference type="OrthoDB" id="6133115at2759"/>
<keyword evidence="3 7" id="KW-0813">Transport</keyword>
<organism evidence="10 11">
    <name type="scientific">Exophiala xenobiotica</name>
    <dbReference type="NCBI Taxonomy" id="348802"/>
    <lineage>
        <taxon>Eukaryota</taxon>
        <taxon>Fungi</taxon>
        <taxon>Dikarya</taxon>
        <taxon>Ascomycota</taxon>
        <taxon>Pezizomycotina</taxon>
        <taxon>Eurotiomycetes</taxon>
        <taxon>Chaetothyriomycetidae</taxon>
        <taxon>Chaetothyriales</taxon>
        <taxon>Herpotrichiellaceae</taxon>
        <taxon>Exophiala</taxon>
    </lineage>
</organism>
<evidence type="ECO:0000256" key="2">
    <source>
        <dbReference type="ARBA" id="ARBA00010992"/>
    </source>
</evidence>
<evidence type="ECO:0000256" key="4">
    <source>
        <dbReference type="ARBA" id="ARBA00022692"/>
    </source>
</evidence>
<accession>A0A0D2E7T2</accession>
<evidence type="ECO:0000256" key="1">
    <source>
        <dbReference type="ARBA" id="ARBA00004141"/>
    </source>
</evidence>
<feature type="transmembrane region" description="Helical" evidence="8">
    <location>
        <begin position="317"/>
        <end position="337"/>
    </location>
</feature>
<sequence>MGRQIFLGLRGKRLNALVVFVAGAEFLLFGYDQGVMGGLLTLPSFTKVFPEICTTHACETGMSNAGKSHQSTIQGVAISSYNLGCFTGALLAMKMGNMLGRRRSIFVGCLLVSVGAVLQFSAFGLAQFIVGRVVCGMGTGINTSTVPVWQAECTKPHQRGPILALETSMVIAGVMISYWIDFGFSYLEPSSVAWRFPIAFQLVFSFFVLAMILLLPESPRWLILKDRPDDAVQVISALYDLPASDPLVADQLRAIHAIHHADAQTGMKDMFRQGPLKNRTRTLLAMSVQIISQVSGINIITYYAATIYQNEIGLTPLVSRILAAGNGTQYFVASLFSIPLVRYMNRRPLLMLCCTGQGCTMVLLAIMTSIGGTGPGIAAAAFLFVFNTFFGIGSAQLSWTYPAEITPLATRTQANGLSTASNWIFNFMVVMITPIAFNNIGWRTYIIFAVLNLAAVPVIFLLYPETRGRSLEEIDLIFRSSATLRQAVQASFTTERHYDQKGHMMKSLAQDVEEVYIMKKAEPEVQHHDHIAS</sequence>
<feature type="transmembrane region" description="Helical" evidence="8">
    <location>
        <begin position="443"/>
        <end position="463"/>
    </location>
</feature>
<dbReference type="GO" id="GO:0005351">
    <property type="term" value="F:carbohydrate:proton symporter activity"/>
    <property type="evidence" value="ECO:0007669"/>
    <property type="project" value="TreeGrafter"/>
</dbReference>
<feature type="transmembrane region" description="Helical" evidence="8">
    <location>
        <begin position="282"/>
        <end position="305"/>
    </location>
</feature>
<reference evidence="10 11" key="1">
    <citation type="submission" date="2015-01" db="EMBL/GenBank/DDBJ databases">
        <title>The Genome Sequence of Exophiala xenobiotica CBS118157.</title>
        <authorList>
            <consortium name="The Broad Institute Genomics Platform"/>
            <person name="Cuomo C."/>
            <person name="de Hoog S."/>
            <person name="Gorbushina A."/>
            <person name="Stielow B."/>
            <person name="Teixiera M."/>
            <person name="Abouelleil A."/>
            <person name="Chapman S.B."/>
            <person name="Priest M."/>
            <person name="Young S.K."/>
            <person name="Wortman J."/>
            <person name="Nusbaum C."/>
            <person name="Birren B."/>
        </authorList>
    </citation>
    <scope>NUCLEOTIDE SEQUENCE [LARGE SCALE GENOMIC DNA]</scope>
    <source>
        <strain evidence="10 11">CBS 118157</strain>
    </source>
</reference>
<evidence type="ECO:0000256" key="5">
    <source>
        <dbReference type="ARBA" id="ARBA00022989"/>
    </source>
</evidence>
<comment type="similarity">
    <text evidence="2 7">Belongs to the major facilitator superfamily. Sugar transporter (TC 2.A.1.1) family.</text>
</comment>
<evidence type="ECO:0000313" key="10">
    <source>
        <dbReference type="EMBL" id="KIW51478.1"/>
    </source>
</evidence>
<evidence type="ECO:0000256" key="8">
    <source>
        <dbReference type="SAM" id="Phobius"/>
    </source>
</evidence>
<dbReference type="GO" id="GO:0016020">
    <property type="term" value="C:membrane"/>
    <property type="evidence" value="ECO:0007669"/>
    <property type="project" value="UniProtKB-SubCell"/>
</dbReference>
<evidence type="ECO:0000256" key="7">
    <source>
        <dbReference type="RuleBase" id="RU003346"/>
    </source>
</evidence>
<feature type="transmembrane region" description="Helical" evidence="8">
    <location>
        <begin position="377"/>
        <end position="399"/>
    </location>
</feature>
<dbReference type="InterPro" id="IPR036259">
    <property type="entry name" value="MFS_trans_sf"/>
</dbReference>
<dbReference type="PROSITE" id="PS50850">
    <property type="entry name" value="MFS"/>
    <property type="match status" value="1"/>
</dbReference>
<feature type="transmembrane region" description="Helical" evidence="8">
    <location>
        <begin position="12"/>
        <end position="31"/>
    </location>
</feature>
<evidence type="ECO:0000259" key="9">
    <source>
        <dbReference type="PROSITE" id="PS50850"/>
    </source>
</evidence>
<dbReference type="RefSeq" id="XP_013312062.1">
    <property type="nucleotide sequence ID" value="XM_013456608.1"/>
</dbReference>
<gene>
    <name evidence="10" type="ORF">PV05_10193</name>
</gene>
<dbReference type="InterPro" id="IPR003663">
    <property type="entry name" value="Sugar/inositol_transpt"/>
</dbReference>
<dbReference type="Proteomes" id="UP000054342">
    <property type="component" value="Unassembled WGS sequence"/>
</dbReference>
<dbReference type="Pfam" id="PF00083">
    <property type="entry name" value="Sugar_tr"/>
    <property type="match status" value="1"/>
</dbReference>
<feature type="transmembrane region" description="Helical" evidence="8">
    <location>
        <begin position="72"/>
        <end position="93"/>
    </location>
</feature>
<feature type="transmembrane region" description="Helical" evidence="8">
    <location>
        <begin position="129"/>
        <end position="149"/>
    </location>
</feature>
<protein>
    <recommendedName>
        <fullName evidence="9">Major facilitator superfamily (MFS) profile domain-containing protein</fullName>
    </recommendedName>
</protein>
<dbReference type="EMBL" id="KN847322">
    <property type="protein sequence ID" value="KIW51478.1"/>
    <property type="molecule type" value="Genomic_DNA"/>
</dbReference>
<dbReference type="SUPFAM" id="SSF103473">
    <property type="entry name" value="MFS general substrate transporter"/>
    <property type="match status" value="1"/>
</dbReference>
<dbReference type="InterPro" id="IPR005828">
    <property type="entry name" value="MFS_sugar_transport-like"/>
</dbReference>
<feature type="transmembrane region" description="Helical" evidence="8">
    <location>
        <begin position="105"/>
        <end position="123"/>
    </location>
</feature>
<dbReference type="PANTHER" id="PTHR48022:SF68">
    <property type="entry name" value="MAJOR FACILITATOR SUPERFAMILY (MFS) PROFILE DOMAIN-CONTAINING PROTEIN-RELATED"/>
    <property type="match status" value="1"/>
</dbReference>
<feature type="transmembrane region" description="Helical" evidence="8">
    <location>
        <begin position="349"/>
        <end position="371"/>
    </location>
</feature>
<proteinExistence type="inferred from homology"/>
<evidence type="ECO:0000256" key="6">
    <source>
        <dbReference type="ARBA" id="ARBA00023136"/>
    </source>
</evidence>
<evidence type="ECO:0000313" key="11">
    <source>
        <dbReference type="Proteomes" id="UP000054342"/>
    </source>
</evidence>
<dbReference type="NCBIfam" id="TIGR00879">
    <property type="entry name" value="SP"/>
    <property type="match status" value="1"/>
</dbReference>
<dbReference type="AlphaFoldDB" id="A0A0D2E7T2"/>
<feature type="domain" description="Major facilitator superfamily (MFS) profile" evidence="9">
    <location>
        <begin position="18"/>
        <end position="467"/>
    </location>
</feature>
<keyword evidence="6 8" id="KW-0472">Membrane</keyword>
<dbReference type="Gene3D" id="1.20.1250.20">
    <property type="entry name" value="MFS general substrate transporter like domains"/>
    <property type="match status" value="1"/>
</dbReference>